<evidence type="ECO:0000313" key="2">
    <source>
        <dbReference type="EMBL" id="RDB24595.1"/>
    </source>
</evidence>
<evidence type="ECO:0000256" key="1">
    <source>
        <dbReference type="SAM" id="SignalP"/>
    </source>
</evidence>
<name>A0A369JW40_HYPMA</name>
<keyword evidence="3" id="KW-1185">Reference proteome</keyword>
<dbReference type="Proteomes" id="UP000076154">
    <property type="component" value="Unassembled WGS sequence"/>
</dbReference>
<feature type="chain" id="PRO_5016918054" evidence="1">
    <location>
        <begin position="19"/>
        <end position="150"/>
    </location>
</feature>
<feature type="signal peptide" evidence="1">
    <location>
        <begin position="1"/>
        <end position="18"/>
    </location>
</feature>
<accession>A0A369JW40</accession>
<comment type="caution">
    <text evidence="2">The sequence shown here is derived from an EMBL/GenBank/DDBJ whole genome shotgun (WGS) entry which is preliminary data.</text>
</comment>
<dbReference type="EMBL" id="LUEZ02000042">
    <property type="protein sequence ID" value="RDB24595.1"/>
    <property type="molecule type" value="Genomic_DNA"/>
</dbReference>
<protein>
    <submittedName>
        <fullName evidence="2">Uncharacterized protein</fullName>
    </submittedName>
</protein>
<sequence length="150" mass="15667">MFSSVFVSLLAVATAVGARVPPPVPVYALTPSLVPFHTITTTNTTEAGVALTDPTLILCSKPNCSGLCYRFLLVDTPNWSCQAVRPNPFLSVGIDNPGGQDLDFAVGVVFTGSVCPRGSLVVLPTANQCYNLTPTGNGWIRIGEVSTPSA</sequence>
<dbReference type="AlphaFoldDB" id="A0A369JW40"/>
<dbReference type="OrthoDB" id="2744598at2759"/>
<keyword evidence="1" id="KW-0732">Signal</keyword>
<reference evidence="2" key="1">
    <citation type="submission" date="2018-04" db="EMBL/GenBank/DDBJ databases">
        <title>Whole genome sequencing of Hypsizygus marmoreus.</title>
        <authorList>
            <person name="Choi I.-G."/>
            <person name="Min B."/>
            <person name="Kim J.-G."/>
            <person name="Kim S."/>
            <person name="Oh Y.-L."/>
            <person name="Kong W.-S."/>
            <person name="Park H."/>
            <person name="Jeong J."/>
            <person name="Song E.-S."/>
        </authorList>
    </citation>
    <scope>NUCLEOTIDE SEQUENCE [LARGE SCALE GENOMIC DNA]</scope>
    <source>
        <strain evidence="2">51987-8</strain>
    </source>
</reference>
<dbReference type="InParanoid" id="A0A369JW40"/>
<proteinExistence type="predicted"/>
<organism evidence="2 3">
    <name type="scientific">Hypsizygus marmoreus</name>
    <name type="common">White beech mushroom</name>
    <name type="synonym">Agaricus marmoreus</name>
    <dbReference type="NCBI Taxonomy" id="39966"/>
    <lineage>
        <taxon>Eukaryota</taxon>
        <taxon>Fungi</taxon>
        <taxon>Dikarya</taxon>
        <taxon>Basidiomycota</taxon>
        <taxon>Agaricomycotina</taxon>
        <taxon>Agaricomycetes</taxon>
        <taxon>Agaricomycetidae</taxon>
        <taxon>Agaricales</taxon>
        <taxon>Tricholomatineae</taxon>
        <taxon>Lyophyllaceae</taxon>
        <taxon>Hypsizygus</taxon>
    </lineage>
</organism>
<evidence type="ECO:0000313" key="3">
    <source>
        <dbReference type="Proteomes" id="UP000076154"/>
    </source>
</evidence>
<gene>
    <name evidence="2" type="ORF">Hypma_008237</name>
</gene>